<gene>
    <name evidence="1" type="ORF">E5329_20565</name>
</gene>
<keyword evidence="2" id="KW-1185">Reference proteome</keyword>
<dbReference type="Proteomes" id="UP000304953">
    <property type="component" value="Unassembled WGS sequence"/>
</dbReference>
<organism evidence="1 2">
    <name type="scientific">Petralouisia muris</name>
    <dbReference type="NCBI Taxonomy" id="3032872"/>
    <lineage>
        <taxon>Bacteria</taxon>
        <taxon>Bacillati</taxon>
        <taxon>Bacillota</taxon>
        <taxon>Clostridia</taxon>
        <taxon>Lachnospirales</taxon>
        <taxon>Lachnospiraceae</taxon>
        <taxon>Petralouisia</taxon>
    </lineage>
</organism>
<reference evidence="1" key="1">
    <citation type="submission" date="2019-04" db="EMBL/GenBank/DDBJ databases">
        <title>Microbes associate with the intestines of laboratory mice.</title>
        <authorList>
            <person name="Navarre W."/>
            <person name="Wong E."/>
            <person name="Huang K."/>
            <person name="Tropini C."/>
            <person name="Ng K."/>
            <person name="Yu B."/>
        </authorList>
    </citation>
    <scope>NUCLEOTIDE SEQUENCE</scope>
    <source>
        <strain evidence="1">NM01_1-7b</strain>
    </source>
</reference>
<protein>
    <submittedName>
        <fullName evidence="1">Uncharacterized protein</fullName>
    </submittedName>
</protein>
<dbReference type="EMBL" id="SRYA01000053">
    <property type="protein sequence ID" value="TGY91592.1"/>
    <property type="molecule type" value="Genomic_DNA"/>
</dbReference>
<evidence type="ECO:0000313" key="2">
    <source>
        <dbReference type="Proteomes" id="UP000304953"/>
    </source>
</evidence>
<comment type="caution">
    <text evidence="1">The sequence shown here is derived from an EMBL/GenBank/DDBJ whole genome shotgun (WGS) entry which is preliminary data.</text>
</comment>
<evidence type="ECO:0000313" key="1">
    <source>
        <dbReference type="EMBL" id="TGY91592.1"/>
    </source>
</evidence>
<name>A0AC61RR68_9FIRM</name>
<accession>A0AC61RR68</accession>
<proteinExistence type="predicted"/>
<sequence>MNSSKGNDEMKKEYFLPENLIILISGVPGVGKTTISWELLKTYKEFRLVEETDIIREILRGYTNRLTSVYKLSSDEIYSHDIFLSYDMAKQQCKIMKNSIINIIKRQQRKGVPSIINGVHIIPEELYLSTPFPNILYINLYIDSEKALWNRLNKRNPQKYKQEYVPFLYQANVDLYNSLYNIPKDLCMIRSINITTLSIQETLSKINEIFGEIYKN</sequence>